<dbReference type="Proteomes" id="UP000054623">
    <property type="component" value="Unassembled WGS sequence"/>
</dbReference>
<reference evidence="3 4" key="1">
    <citation type="submission" date="2015-12" db="EMBL/GenBank/DDBJ databases">
        <title>Draft Genome Sequence of Desulfitobacterium hafniense Strain DH, a Sulfate-reducing Bacterium Isolated from Paddy Soils.</title>
        <authorList>
            <person name="Bao P."/>
            <person name="Zhang X."/>
            <person name="Li G."/>
        </authorList>
    </citation>
    <scope>NUCLEOTIDE SEQUENCE [LARGE SCALE GENOMIC DNA]</scope>
    <source>
        <strain evidence="3 4">DH</strain>
    </source>
</reference>
<protein>
    <submittedName>
        <fullName evidence="3">Spore maturation protein</fullName>
    </submittedName>
</protein>
<evidence type="ECO:0000313" key="3">
    <source>
        <dbReference type="EMBL" id="KTE89886.1"/>
    </source>
</evidence>
<dbReference type="AlphaFoldDB" id="A0A0W1JED4"/>
<dbReference type="PANTHER" id="PTHR35793">
    <property type="entry name" value="INNER MEMBRANE PROTEIN YJIG"/>
    <property type="match status" value="1"/>
</dbReference>
<dbReference type="InterPro" id="IPR011642">
    <property type="entry name" value="Gate_dom"/>
</dbReference>
<dbReference type="InterPro" id="IPR052549">
    <property type="entry name" value="SpmB"/>
</dbReference>
<dbReference type="Pfam" id="PF07670">
    <property type="entry name" value="Gate"/>
    <property type="match status" value="1"/>
</dbReference>
<feature type="domain" description="Nucleoside transporter/FeoB GTPase Gate" evidence="2">
    <location>
        <begin position="45"/>
        <end position="150"/>
    </location>
</feature>
<keyword evidence="1" id="KW-1133">Transmembrane helix</keyword>
<feature type="transmembrane region" description="Helical" evidence="1">
    <location>
        <begin position="7"/>
        <end position="25"/>
    </location>
</feature>
<dbReference type="OrthoDB" id="9805623at2"/>
<keyword evidence="1" id="KW-0812">Transmembrane</keyword>
<feature type="transmembrane region" description="Helical" evidence="1">
    <location>
        <begin position="45"/>
        <end position="63"/>
    </location>
</feature>
<proteinExistence type="predicted"/>
<organism evidence="3 4">
    <name type="scientific">Desulfitobacterium hafniense</name>
    <name type="common">Desulfitobacterium frappieri</name>
    <dbReference type="NCBI Taxonomy" id="49338"/>
    <lineage>
        <taxon>Bacteria</taxon>
        <taxon>Bacillati</taxon>
        <taxon>Bacillota</taxon>
        <taxon>Clostridia</taxon>
        <taxon>Eubacteriales</taxon>
        <taxon>Desulfitobacteriaceae</taxon>
        <taxon>Desulfitobacterium</taxon>
    </lineage>
</organism>
<dbReference type="PANTHER" id="PTHR35793:SF2">
    <property type="entry name" value="INNER MEMBRANE PROTEIN YJIG"/>
    <property type="match status" value="1"/>
</dbReference>
<accession>A0A0W1JED4</accession>
<name>A0A0W1JED4_DESHA</name>
<dbReference type="RefSeq" id="WP_018211274.1">
    <property type="nucleotide sequence ID" value="NZ_LOCK01000061.1"/>
</dbReference>
<dbReference type="EMBL" id="LOCK01000061">
    <property type="protein sequence ID" value="KTE89886.1"/>
    <property type="molecule type" value="Genomic_DNA"/>
</dbReference>
<comment type="caution">
    <text evidence="3">The sequence shown here is derived from an EMBL/GenBank/DDBJ whole genome shotgun (WGS) entry which is preliminary data.</text>
</comment>
<feature type="transmembrane region" description="Helical" evidence="1">
    <location>
        <begin position="154"/>
        <end position="174"/>
    </location>
</feature>
<dbReference type="GO" id="GO:0005886">
    <property type="term" value="C:plasma membrane"/>
    <property type="evidence" value="ECO:0007669"/>
    <property type="project" value="TreeGrafter"/>
</dbReference>
<sequence length="179" mass="19497">MSFIAEISRWAIPLLLLFIPLIAFLRGVPVYESFVTGAEEGFKTAIKILPFLVGMLVSIRIFVDSGALEILAGLLQPIFTIFGLDSDLTAIIPLAVMRPLSGSGALGVATQLINQYGPDSFIGRLASTLQGSTDTTFFVLTVYFGSVGIKKYRYALKLGLMADLIGLIASLWIVHRMFY</sequence>
<gene>
    <name evidence="3" type="ORF">AT727_11100</name>
</gene>
<keyword evidence="1" id="KW-0472">Membrane</keyword>
<evidence type="ECO:0000256" key="1">
    <source>
        <dbReference type="SAM" id="Phobius"/>
    </source>
</evidence>
<evidence type="ECO:0000259" key="2">
    <source>
        <dbReference type="Pfam" id="PF07670"/>
    </source>
</evidence>
<evidence type="ECO:0000313" key="4">
    <source>
        <dbReference type="Proteomes" id="UP000054623"/>
    </source>
</evidence>
<feature type="transmembrane region" description="Helical" evidence="1">
    <location>
        <begin position="70"/>
        <end position="96"/>
    </location>
</feature>